<dbReference type="AlphaFoldDB" id="K4LE57"/>
<keyword evidence="4" id="KW-0489">Methyltransferase</keyword>
<keyword evidence="1" id="KW-0949">S-adenosyl-L-methionine</keyword>
<dbReference type="InterPro" id="IPR023368">
    <property type="entry name" value="UPF0066_cons_site"/>
</dbReference>
<dbReference type="PROSITE" id="PS01318">
    <property type="entry name" value="TSAA_1"/>
    <property type="match status" value="1"/>
</dbReference>
<dbReference type="SUPFAM" id="SSF118196">
    <property type="entry name" value="YaeB-like"/>
    <property type="match status" value="1"/>
</dbReference>
<dbReference type="GO" id="GO:0032259">
    <property type="term" value="P:methylation"/>
    <property type="evidence" value="ECO:0007669"/>
    <property type="project" value="UniProtKB-KW"/>
</dbReference>
<dbReference type="PANTHER" id="PTHR12818:SF0">
    <property type="entry name" value="TRNA (ADENINE(37)-N6)-METHYLTRANSFERASE"/>
    <property type="match status" value="1"/>
</dbReference>
<keyword evidence="5" id="KW-1185">Reference proteome</keyword>
<dbReference type="NCBIfam" id="TIGR00104">
    <property type="entry name" value="tRNA_TsaA"/>
    <property type="match status" value="1"/>
</dbReference>
<dbReference type="InterPro" id="IPR040372">
    <property type="entry name" value="YaeB-like"/>
</dbReference>
<dbReference type="InterPro" id="IPR036414">
    <property type="entry name" value="YaeB_N_sf"/>
</dbReference>
<evidence type="ECO:0000313" key="5">
    <source>
        <dbReference type="Proteomes" id="UP000000467"/>
    </source>
</evidence>
<proteinExistence type="inferred from homology"/>
<evidence type="ECO:0000259" key="3">
    <source>
        <dbReference type="PROSITE" id="PS51668"/>
    </source>
</evidence>
<dbReference type="HOGENOM" id="CLU_013458_2_0_9"/>
<dbReference type="InterPro" id="IPR023370">
    <property type="entry name" value="TrmO-like_N"/>
</dbReference>
<dbReference type="PANTHER" id="PTHR12818">
    <property type="entry name" value="TRNA (ADENINE(37)-N6)-METHYLTRANSFERASE"/>
    <property type="match status" value="1"/>
</dbReference>
<dbReference type="CDD" id="cd09281">
    <property type="entry name" value="UPF0066"/>
    <property type="match status" value="1"/>
</dbReference>
<evidence type="ECO:0000313" key="4">
    <source>
        <dbReference type="EMBL" id="AFV10352.1"/>
    </source>
</evidence>
<protein>
    <submittedName>
        <fullName evidence="4">Methyltransferase YaeB</fullName>
        <ecNumber evidence="4">2.1.1.-</ecNumber>
    </submittedName>
</protein>
<accession>K4LE57</accession>
<dbReference type="InterPro" id="IPR036413">
    <property type="entry name" value="YaeB-like_sf"/>
</dbReference>
<dbReference type="STRING" id="1089553.Tph_c01040"/>
<dbReference type="KEGG" id="tpz:Tph_c01040"/>
<organism evidence="4 5">
    <name type="scientific">Thermacetogenium phaeum (strain ATCC BAA-254 / DSM 26808 / PB)</name>
    <dbReference type="NCBI Taxonomy" id="1089553"/>
    <lineage>
        <taxon>Bacteria</taxon>
        <taxon>Bacillati</taxon>
        <taxon>Bacillota</taxon>
        <taxon>Clostridia</taxon>
        <taxon>Thermoanaerobacterales</taxon>
        <taxon>Thermoanaerobacteraceae</taxon>
        <taxon>Thermacetogenium</taxon>
    </lineage>
</organism>
<dbReference type="eggNOG" id="COG1720">
    <property type="taxonomic scope" value="Bacteria"/>
</dbReference>
<dbReference type="Pfam" id="PF01980">
    <property type="entry name" value="TrmO_N"/>
    <property type="match status" value="1"/>
</dbReference>
<sequence length="150" mass="16251">MPVGMIHSPYRTLKDAPRQGRLAGGTAELEVFPEFAEGLKDVEKASHLIVLYWCHLSSRDTLQTKTPFGPELRGVFACRSPARPNPIAFCVAELLEVKGNRLLVCGLDAVDGSPLLDIKPYSSEVDAVPGARIGWFEKPGKGSSCAISKE</sequence>
<name>K4LE57_THEPS</name>
<dbReference type="EC" id="2.1.1.-" evidence="4"/>
<dbReference type="Gene3D" id="2.40.30.70">
    <property type="entry name" value="YaeB-like"/>
    <property type="match status" value="1"/>
</dbReference>
<dbReference type="GO" id="GO:0008168">
    <property type="term" value="F:methyltransferase activity"/>
    <property type="evidence" value="ECO:0007669"/>
    <property type="project" value="UniProtKB-KW"/>
</dbReference>
<gene>
    <name evidence="4" type="primary">yaeB</name>
    <name evidence="4" type="ordered locus">Tph_c01040</name>
</gene>
<evidence type="ECO:0000256" key="1">
    <source>
        <dbReference type="ARBA" id="ARBA00022691"/>
    </source>
</evidence>
<evidence type="ECO:0000256" key="2">
    <source>
        <dbReference type="ARBA" id="ARBA00033753"/>
    </source>
</evidence>
<comment type="similarity">
    <text evidence="2">Belongs to the tRNA methyltransferase O family.</text>
</comment>
<dbReference type="Proteomes" id="UP000000467">
    <property type="component" value="Chromosome"/>
</dbReference>
<dbReference type="PROSITE" id="PS51668">
    <property type="entry name" value="TSAA_2"/>
    <property type="match status" value="1"/>
</dbReference>
<reference evidence="4 5" key="1">
    <citation type="journal article" date="2012" name="BMC Genomics">
        <title>Genome-guided analysis of physiological and morphological traits of the fermentative acetate oxidizer Thermacetogenium phaeum.</title>
        <authorList>
            <person name="Oehler D."/>
            <person name="Poehlein A."/>
            <person name="Leimbach A."/>
            <person name="Muller N."/>
            <person name="Daniel R."/>
            <person name="Gottschalk G."/>
            <person name="Schink B."/>
        </authorList>
    </citation>
    <scope>NUCLEOTIDE SEQUENCE [LARGE SCALE GENOMIC DNA]</scope>
    <source>
        <strain evidence="5">ATCC BAA-254 / DSM 26808 / PB</strain>
    </source>
</reference>
<dbReference type="EMBL" id="CP003732">
    <property type="protein sequence ID" value="AFV10352.1"/>
    <property type="molecule type" value="Genomic_DNA"/>
</dbReference>
<feature type="domain" description="TsaA-like" evidence="3">
    <location>
        <begin position="1"/>
        <end position="130"/>
    </location>
</feature>
<keyword evidence="4" id="KW-0808">Transferase</keyword>